<feature type="non-terminal residue" evidence="1">
    <location>
        <position position="1"/>
    </location>
</feature>
<gene>
    <name evidence="1" type="ORF">METZ01_LOCUS245512</name>
</gene>
<sequence>DQLVRTLDGRMLPDWADRAGWHPMPVHVVLEATLNSTKDRPIFECDGAAEETTTLDGQSGWWIIVADADQCLVTPPPTGTVLVELVWEGTPRGLPGWHLRPTPEGFIPTEGGTRLELKPGDTRMRLDVLTDELPANGLWLVQGTVTVAARWDPGTNEWQDIDDPLIVEVGVDGLIGRQPLLDCSAPGPIHSTDGGSRRIVLKASGDQDCRLTAPETGEVTVGWDWVGTGVVPSWCFLLEAGGPCVSSITVSEGEPDAVFDITTSDLPIDCCQGTLTVEAVWAPGDGSERPVETPLVVQVDVDIRSSLEPRLECTSSEGKMLTGEPPHEHLVVAEDCRLIAPERGEAKVGWDWVGTGDLQICFAQSGGECV</sequence>
<name>A0A382HZC7_9ZZZZ</name>
<accession>A0A382HZC7</accession>
<protein>
    <submittedName>
        <fullName evidence="1">Uncharacterized protein</fullName>
    </submittedName>
</protein>
<feature type="non-terminal residue" evidence="1">
    <location>
        <position position="370"/>
    </location>
</feature>
<dbReference type="AlphaFoldDB" id="A0A382HZC7"/>
<reference evidence="1" key="1">
    <citation type="submission" date="2018-05" db="EMBL/GenBank/DDBJ databases">
        <authorList>
            <person name="Lanie J.A."/>
            <person name="Ng W.-L."/>
            <person name="Kazmierczak K.M."/>
            <person name="Andrzejewski T.M."/>
            <person name="Davidsen T.M."/>
            <person name="Wayne K.J."/>
            <person name="Tettelin H."/>
            <person name="Glass J.I."/>
            <person name="Rusch D."/>
            <person name="Podicherti R."/>
            <person name="Tsui H.-C.T."/>
            <person name="Winkler M.E."/>
        </authorList>
    </citation>
    <scope>NUCLEOTIDE SEQUENCE</scope>
</reference>
<dbReference type="EMBL" id="UINC01064206">
    <property type="protein sequence ID" value="SVB92658.1"/>
    <property type="molecule type" value="Genomic_DNA"/>
</dbReference>
<organism evidence="1">
    <name type="scientific">marine metagenome</name>
    <dbReference type="NCBI Taxonomy" id="408172"/>
    <lineage>
        <taxon>unclassified sequences</taxon>
        <taxon>metagenomes</taxon>
        <taxon>ecological metagenomes</taxon>
    </lineage>
</organism>
<proteinExistence type="predicted"/>
<evidence type="ECO:0000313" key="1">
    <source>
        <dbReference type="EMBL" id="SVB92658.1"/>
    </source>
</evidence>